<accession>A0A6C0HV74</accession>
<sequence length="531" mass="61445">MTTKAKRLEMLQNFPKYDFGSSHLWLLGQGAIGTGLLYMILKLFKINLEQITVIDMPTKVKPKEQLIKDVNDIVKIVRGTTDNKINIISLNINQRNYKKIFKTLSKNDLIIDCVYCVSTLELLKLCQEVGCVYVNSCVEIWDYKDIDSAYDYTIHAKVQELKEYESSVSSKFTAMTGIGCNPGMVSVWAQLAIEKINKYYGNKIMKTAEELGIRTVHISEIDTQRCNVPKKINEYCNTWGSTMEPLYEEALAPLEMSFGTHEDIPKRNLTAYEKDKSVIILDRLALNTFAQSYTPLYGNFIGMLIRHEENITIGDKLSTFKEIKGQRVKTYAPSVYYVYRPSNDTMASLAELRDRNYEYQDNWRFLTNEIIDGRDELGLTFFLKNGDIFWIGSLLDIHEAREVYGNNFSHKMNATSVQVVGGYLSGIMHMMDLHKLGKYGLYTAEDLPYRDIYNKMKPFYGDFVFKKVNKWDYRDINKPYQFTTFIAAQKEKKIKKVIPKMEWKLSDFLVNPESVIGISKCVNYKQKKECN</sequence>
<feature type="domain" description="Saccharopine dehydrogenase NADP binding" evidence="2">
    <location>
        <begin position="25"/>
        <end position="152"/>
    </location>
</feature>
<dbReference type="AlphaFoldDB" id="A0A6C0HV74"/>
<dbReference type="Gene3D" id="3.30.360.30">
    <property type="entry name" value="homospermidine synthase like"/>
    <property type="match status" value="1"/>
</dbReference>
<organism evidence="3">
    <name type="scientific">viral metagenome</name>
    <dbReference type="NCBI Taxonomy" id="1070528"/>
    <lineage>
        <taxon>unclassified sequences</taxon>
        <taxon>metagenomes</taxon>
        <taxon>organismal metagenomes</taxon>
    </lineage>
</organism>
<dbReference type="InterPro" id="IPR005097">
    <property type="entry name" value="Sacchrp_dh_NADP-bd"/>
</dbReference>
<evidence type="ECO:0000256" key="1">
    <source>
        <dbReference type="SAM" id="Phobius"/>
    </source>
</evidence>
<evidence type="ECO:0000313" key="3">
    <source>
        <dbReference type="EMBL" id="QHT84374.1"/>
    </source>
</evidence>
<evidence type="ECO:0000259" key="2">
    <source>
        <dbReference type="Pfam" id="PF03435"/>
    </source>
</evidence>
<dbReference type="EMBL" id="MN740017">
    <property type="protein sequence ID" value="QHT84374.1"/>
    <property type="molecule type" value="Genomic_DNA"/>
</dbReference>
<dbReference type="Pfam" id="PF03435">
    <property type="entry name" value="Sacchrp_dh_NADP"/>
    <property type="match status" value="1"/>
</dbReference>
<protein>
    <recommendedName>
        <fullName evidence="2">Saccharopine dehydrogenase NADP binding domain-containing protein</fullName>
    </recommendedName>
</protein>
<name>A0A6C0HV74_9ZZZZ</name>
<proteinExistence type="predicted"/>
<keyword evidence="1" id="KW-0472">Membrane</keyword>
<keyword evidence="1" id="KW-0812">Transmembrane</keyword>
<feature type="transmembrane region" description="Helical" evidence="1">
    <location>
        <begin position="23"/>
        <end position="41"/>
    </location>
</feature>
<reference evidence="3" key="1">
    <citation type="journal article" date="2020" name="Nature">
        <title>Giant virus diversity and host interactions through global metagenomics.</title>
        <authorList>
            <person name="Schulz F."/>
            <person name="Roux S."/>
            <person name="Paez-Espino D."/>
            <person name="Jungbluth S."/>
            <person name="Walsh D.A."/>
            <person name="Denef V.J."/>
            <person name="McMahon K.D."/>
            <person name="Konstantinidis K.T."/>
            <person name="Eloe-Fadrosh E.A."/>
            <person name="Kyrpides N.C."/>
            <person name="Woyke T."/>
        </authorList>
    </citation>
    <scope>NUCLEOTIDE SEQUENCE</scope>
    <source>
        <strain evidence="3">GVMAG-M-3300023184-177</strain>
    </source>
</reference>
<dbReference type="Gene3D" id="3.40.50.720">
    <property type="entry name" value="NAD(P)-binding Rossmann-like Domain"/>
    <property type="match status" value="1"/>
</dbReference>
<dbReference type="InterPro" id="IPR023181">
    <property type="entry name" value="Homospermid_syn-like_C"/>
</dbReference>
<keyword evidence="1" id="KW-1133">Transmembrane helix</keyword>